<dbReference type="GO" id="GO:0016020">
    <property type="term" value="C:membrane"/>
    <property type="evidence" value="ECO:0007669"/>
    <property type="project" value="UniProtKB-SubCell"/>
</dbReference>
<accession>A0A6A4XF16</accession>
<evidence type="ECO:0000313" key="8">
    <source>
        <dbReference type="Proteomes" id="UP000440578"/>
    </source>
</evidence>
<evidence type="ECO:0000256" key="2">
    <source>
        <dbReference type="ARBA" id="ARBA00010095"/>
    </source>
</evidence>
<comment type="similarity">
    <text evidence="2">Belongs to the cornichon family.</text>
</comment>
<name>A0A6A4XF16_AMPAM</name>
<keyword evidence="8" id="KW-1185">Reference proteome</keyword>
<gene>
    <name evidence="7" type="primary">CNIH4_2</name>
    <name evidence="7" type="ORF">FJT64_014982</name>
</gene>
<dbReference type="Proteomes" id="UP000440578">
    <property type="component" value="Unassembled WGS sequence"/>
</dbReference>
<feature type="transmembrane region" description="Helical" evidence="6">
    <location>
        <begin position="59"/>
        <end position="86"/>
    </location>
</feature>
<evidence type="ECO:0000256" key="6">
    <source>
        <dbReference type="SAM" id="Phobius"/>
    </source>
</evidence>
<comment type="subcellular location">
    <subcellularLocation>
        <location evidence="1">Membrane</location>
        <topology evidence="1">Multi-pass membrane protein</topology>
    </subcellularLocation>
</comment>
<sequence>MKTLDTITYSFSMMDNGAILLLLVYFLITLSDLECDYLNARECCSKLNWWTPWLLGGQTLLSVVLLFSGHWLLWLLNVPVLVWLVYRQWSVRPGNIGIYDPADILNGGQLQRHTRNTMVFITFYLIFFFVYLYL</sequence>
<evidence type="ECO:0000256" key="1">
    <source>
        <dbReference type="ARBA" id="ARBA00004141"/>
    </source>
</evidence>
<organism evidence="7 8">
    <name type="scientific">Amphibalanus amphitrite</name>
    <name type="common">Striped barnacle</name>
    <name type="synonym">Balanus amphitrite</name>
    <dbReference type="NCBI Taxonomy" id="1232801"/>
    <lineage>
        <taxon>Eukaryota</taxon>
        <taxon>Metazoa</taxon>
        <taxon>Ecdysozoa</taxon>
        <taxon>Arthropoda</taxon>
        <taxon>Crustacea</taxon>
        <taxon>Multicrustacea</taxon>
        <taxon>Cirripedia</taxon>
        <taxon>Thoracica</taxon>
        <taxon>Thoracicalcarea</taxon>
        <taxon>Balanomorpha</taxon>
        <taxon>Balanoidea</taxon>
        <taxon>Balanidae</taxon>
        <taxon>Amphibalaninae</taxon>
        <taxon>Amphibalanus</taxon>
    </lineage>
</organism>
<evidence type="ECO:0000256" key="3">
    <source>
        <dbReference type="ARBA" id="ARBA00022692"/>
    </source>
</evidence>
<dbReference type="PANTHER" id="PTHR12290">
    <property type="entry name" value="CORNICHON-RELATED"/>
    <property type="match status" value="1"/>
</dbReference>
<dbReference type="AlphaFoldDB" id="A0A6A4XF16"/>
<evidence type="ECO:0000313" key="7">
    <source>
        <dbReference type="EMBL" id="KAF0314644.1"/>
    </source>
</evidence>
<evidence type="ECO:0000256" key="5">
    <source>
        <dbReference type="ARBA" id="ARBA00023136"/>
    </source>
</evidence>
<dbReference type="InterPro" id="IPR003377">
    <property type="entry name" value="Cornichon"/>
</dbReference>
<keyword evidence="4 6" id="KW-1133">Transmembrane helix</keyword>
<dbReference type="EMBL" id="VIIS01000010">
    <property type="protein sequence ID" value="KAF0314644.1"/>
    <property type="molecule type" value="Genomic_DNA"/>
</dbReference>
<evidence type="ECO:0000256" key="4">
    <source>
        <dbReference type="ARBA" id="ARBA00022989"/>
    </source>
</evidence>
<keyword evidence="5 6" id="KW-0472">Membrane</keyword>
<feature type="transmembrane region" description="Helical" evidence="6">
    <location>
        <begin position="117"/>
        <end position="133"/>
    </location>
</feature>
<protein>
    <submittedName>
        <fullName evidence="7">Protein cornichon 4</fullName>
    </submittedName>
</protein>
<dbReference type="SMART" id="SM01398">
    <property type="entry name" value="Cornichon"/>
    <property type="match status" value="1"/>
</dbReference>
<comment type="caution">
    <text evidence="7">The sequence shown here is derived from an EMBL/GenBank/DDBJ whole genome shotgun (WGS) entry which is preliminary data.</text>
</comment>
<reference evidence="7 8" key="1">
    <citation type="submission" date="2019-07" db="EMBL/GenBank/DDBJ databases">
        <title>Draft genome assembly of a fouling barnacle, Amphibalanus amphitrite (Darwin, 1854): The first reference genome for Thecostraca.</title>
        <authorList>
            <person name="Kim W."/>
        </authorList>
    </citation>
    <scope>NUCLEOTIDE SEQUENCE [LARGE SCALE GENOMIC DNA]</scope>
    <source>
        <strain evidence="7">SNU_AA5</strain>
        <tissue evidence="7">Soma without cirri and trophi</tissue>
    </source>
</reference>
<dbReference type="Pfam" id="PF03311">
    <property type="entry name" value="Cornichon"/>
    <property type="match status" value="1"/>
</dbReference>
<dbReference type="OrthoDB" id="8775810at2759"/>
<proteinExistence type="inferred from homology"/>
<keyword evidence="3 6" id="KW-0812">Transmembrane</keyword>
<dbReference type="GO" id="GO:0016192">
    <property type="term" value="P:vesicle-mediated transport"/>
    <property type="evidence" value="ECO:0007669"/>
    <property type="project" value="InterPro"/>
</dbReference>